<dbReference type="Proteomes" id="UP000093523">
    <property type="component" value="Unassembled WGS sequence"/>
</dbReference>
<dbReference type="Pfam" id="PF04134">
    <property type="entry name" value="DCC1-like"/>
    <property type="match status" value="1"/>
</dbReference>
<sequence length="128" mass="14698">MHQLTIFYDGTCPLCAREMGALTKEDKENKIKTIDIYSEDFSEYPQIDATAANTVLHALNAKGELLLGLDVTYEAWRLVGKGWLYAPLRWPGIKTFADWCYLRFARNRYRVSYWLTGTSRCNGNSCSK</sequence>
<accession>A0A1B9NWQ5</accession>
<reference evidence="1 2" key="1">
    <citation type="submission" date="2016-06" db="EMBL/GenBank/DDBJ databases">
        <authorList>
            <person name="Kjaerup R.B."/>
            <person name="Dalgaard T.S."/>
            <person name="Juul-Madsen H.R."/>
        </authorList>
    </citation>
    <scope>NUCLEOTIDE SEQUENCE [LARGE SCALE GENOMIC DNA]</scope>
    <source>
        <strain evidence="1 2">1S159</strain>
    </source>
</reference>
<evidence type="ECO:0000313" key="2">
    <source>
        <dbReference type="Proteomes" id="UP000093523"/>
    </source>
</evidence>
<dbReference type="OrthoDB" id="5294764at2"/>
<proteinExistence type="predicted"/>
<dbReference type="PANTHER" id="PTHR34290:SF2">
    <property type="entry name" value="OS04G0668800 PROTEIN"/>
    <property type="match status" value="1"/>
</dbReference>
<gene>
    <name evidence="1" type="ORF">A6E04_16670</name>
</gene>
<dbReference type="PANTHER" id="PTHR34290">
    <property type="entry name" value="SI:CH73-390P7.2"/>
    <property type="match status" value="1"/>
</dbReference>
<evidence type="ECO:0000313" key="1">
    <source>
        <dbReference type="EMBL" id="OCH19654.1"/>
    </source>
</evidence>
<dbReference type="InterPro" id="IPR007263">
    <property type="entry name" value="DCC1-like"/>
</dbReference>
<dbReference type="AlphaFoldDB" id="A0A1B9NWQ5"/>
<comment type="caution">
    <text evidence="1">The sequence shown here is derived from an EMBL/GenBank/DDBJ whole genome shotgun (WGS) entry which is preliminary data.</text>
</comment>
<dbReference type="RefSeq" id="WP_065611765.1">
    <property type="nucleotide sequence ID" value="NZ_CAWMPN010000015.1"/>
</dbReference>
<organism evidence="1 2">
    <name type="scientific">Aliivibrio logei</name>
    <name type="common">Vibrio logei</name>
    <dbReference type="NCBI Taxonomy" id="688"/>
    <lineage>
        <taxon>Bacteria</taxon>
        <taxon>Pseudomonadati</taxon>
        <taxon>Pseudomonadota</taxon>
        <taxon>Gammaproteobacteria</taxon>
        <taxon>Vibrionales</taxon>
        <taxon>Vibrionaceae</taxon>
        <taxon>Aliivibrio</taxon>
    </lineage>
</organism>
<name>A0A1B9NWQ5_ALILO</name>
<dbReference type="InterPro" id="IPR044691">
    <property type="entry name" value="DCC1_Trx"/>
</dbReference>
<protein>
    <submittedName>
        <fullName evidence="1">Redox protein</fullName>
    </submittedName>
</protein>
<dbReference type="STRING" id="688.A6E04_16670"/>
<dbReference type="EMBL" id="MAJU01000015">
    <property type="protein sequence ID" value="OCH19654.1"/>
    <property type="molecule type" value="Genomic_DNA"/>
</dbReference>
<dbReference type="GO" id="GO:0015035">
    <property type="term" value="F:protein-disulfide reductase activity"/>
    <property type="evidence" value="ECO:0007669"/>
    <property type="project" value="InterPro"/>
</dbReference>